<gene>
    <name evidence="1" type="ORF">PXEA_LOCUS6495</name>
</gene>
<evidence type="ECO:0000313" key="1">
    <source>
        <dbReference type="EMBL" id="VEL13055.1"/>
    </source>
</evidence>
<dbReference type="AlphaFoldDB" id="A0A3S5BQ29"/>
<keyword evidence="2" id="KW-1185">Reference proteome</keyword>
<name>A0A3S5BQ29_9PLAT</name>
<sequence>MATYRAELAASKQDICQAISERAQHLHTEIDQIVAELCQDVNERITTENLAADQTAAKLVNLLSKCQTAETFAQAILLHGR</sequence>
<accession>A0A3S5BQ29</accession>
<comment type="caution">
    <text evidence="1">The sequence shown here is derived from an EMBL/GenBank/DDBJ whole genome shotgun (WGS) entry which is preliminary data.</text>
</comment>
<dbReference type="EMBL" id="CAAALY010016642">
    <property type="protein sequence ID" value="VEL13055.1"/>
    <property type="molecule type" value="Genomic_DNA"/>
</dbReference>
<proteinExistence type="predicted"/>
<protein>
    <submittedName>
        <fullName evidence="1">Uncharacterized protein</fullName>
    </submittedName>
</protein>
<evidence type="ECO:0000313" key="2">
    <source>
        <dbReference type="Proteomes" id="UP000784294"/>
    </source>
</evidence>
<organism evidence="1 2">
    <name type="scientific">Protopolystoma xenopodis</name>
    <dbReference type="NCBI Taxonomy" id="117903"/>
    <lineage>
        <taxon>Eukaryota</taxon>
        <taxon>Metazoa</taxon>
        <taxon>Spiralia</taxon>
        <taxon>Lophotrochozoa</taxon>
        <taxon>Platyhelminthes</taxon>
        <taxon>Monogenea</taxon>
        <taxon>Polyopisthocotylea</taxon>
        <taxon>Polystomatidea</taxon>
        <taxon>Polystomatidae</taxon>
        <taxon>Protopolystoma</taxon>
    </lineage>
</organism>
<dbReference type="Proteomes" id="UP000784294">
    <property type="component" value="Unassembled WGS sequence"/>
</dbReference>
<reference evidence="1" key="1">
    <citation type="submission" date="2018-11" db="EMBL/GenBank/DDBJ databases">
        <authorList>
            <consortium name="Pathogen Informatics"/>
        </authorList>
    </citation>
    <scope>NUCLEOTIDE SEQUENCE</scope>
</reference>